<dbReference type="SMART" id="SM00490">
    <property type="entry name" value="HELICc"/>
    <property type="match status" value="1"/>
</dbReference>
<keyword evidence="2" id="KW-0378">Hydrolase</keyword>
<dbReference type="GO" id="GO:0007131">
    <property type="term" value="P:reciprocal meiotic recombination"/>
    <property type="evidence" value="ECO:0007669"/>
    <property type="project" value="TreeGrafter"/>
</dbReference>
<dbReference type="Pfam" id="PF00176">
    <property type="entry name" value="SNF2-rel_dom"/>
    <property type="match status" value="1"/>
</dbReference>
<dbReference type="GO" id="GO:0005634">
    <property type="term" value="C:nucleus"/>
    <property type="evidence" value="ECO:0007669"/>
    <property type="project" value="TreeGrafter"/>
</dbReference>
<feature type="compositionally biased region" description="Basic and acidic residues" evidence="4">
    <location>
        <begin position="887"/>
        <end position="900"/>
    </location>
</feature>
<dbReference type="PROSITE" id="PS51194">
    <property type="entry name" value="HELICASE_CTER"/>
    <property type="match status" value="1"/>
</dbReference>
<dbReference type="InterPro" id="IPR027417">
    <property type="entry name" value="P-loop_NTPase"/>
</dbReference>
<dbReference type="Gene3D" id="1.20.120.850">
    <property type="entry name" value="SWI2/SNF2 ATPases, N-terminal domain"/>
    <property type="match status" value="1"/>
</dbReference>
<dbReference type="EMBL" id="MU001670">
    <property type="protein sequence ID" value="KAF2461809.1"/>
    <property type="molecule type" value="Genomic_DNA"/>
</dbReference>
<dbReference type="PANTHER" id="PTHR45629">
    <property type="entry name" value="SNF2/RAD54 FAMILY MEMBER"/>
    <property type="match status" value="1"/>
</dbReference>
<dbReference type="GO" id="GO:0015616">
    <property type="term" value="F:DNA translocase activity"/>
    <property type="evidence" value="ECO:0007669"/>
    <property type="project" value="TreeGrafter"/>
</dbReference>
<evidence type="ECO:0000256" key="3">
    <source>
        <dbReference type="ARBA" id="ARBA00022840"/>
    </source>
</evidence>
<feature type="compositionally biased region" description="Basic and acidic residues" evidence="4">
    <location>
        <begin position="46"/>
        <end position="61"/>
    </location>
</feature>
<dbReference type="SUPFAM" id="SSF52540">
    <property type="entry name" value="P-loop containing nucleoside triphosphate hydrolases"/>
    <property type="match status" value="2"/>
</dbReference>
<feature type="domain" description="Helicase ATP-binding" evidence="5">
    <location>
        <begin position="310"/>
        <end position="480"/>
    </location>
</feature>
<dbReference type="GO" id="GO:0005524">
    <property type="term" value="F:ATP binding"/>
    <property type="evidence" value="ECO:0007669"/>
    <property type="project" value="InterPro"/>
</dbReference>
<feature type="region of interest" description="Disordered" evidence="4">
    <location>
        <begin position="1"/>
        <end position="102"/>
    </location>
</feature>
<dbReference type="InterPro" id="IPR001650">
    <property type="entry name" value="Helicase_C-like"/>
</dbReference>
<accession>A0A6A6PDD5</accession>
<proteinExistence type="predicted"/>
<dbReference type="PANTHER" id="PTHR45629:SF7">
    <property type="entry name" value="DNA EXCISION REPAIR PROTEIN ERCC-6-RELATED"/>
    <property type="match status" value="1"/>
</dbReference>
<dbReference type="FunFam" id="3.40.50.10810:FF:000035">
    <property type="entry name" value="DsDNA-dependent ATPase (Rad54b)"/>
    <property type="match status" value="1"/>
</dbReference>
<reference evidence="7" key="1">
    <citation type="journal article" date="2020" name="Stud. Mycol.">
        <title>101 Dothideomycetes genomes: a test case for predicting lifestyles and emergence of pathogens.</title>
        <authorList>
            <person name="Haridas S."/>
            <person name="Albert R."/>
            <person name="Binder M."/>
            <person name="Bloem J."/>
            <person name="Labutti K."/>
            <person name="Salamov A."/>
            <person name="Andreopoulos B."/>
            <person name="Baker S."/>
            <person name="Barry K."/>
            <person name="Bills G."/>
            <person name="Bluhm B."/>
            <person name="Cannon C."/>
            <person name="Castanera R."/>
            <person name="Culley D."/>
            <person name="Daum C."/>
            <person name="Ezra D."/>
            <person name="Gonzalez J."/>
            <person name="Henrissat B."/>
            <person name="Kuo A."/>
            <person name="Liang C."/>
            <person name="Lipzen A."/>
            <person name="Lutzoni F."/>
            <person name="Magnuson J."/>
            <person name="Mondo S."/>
            <person name="Nolan M."/>
            <person name="Ohm R."/>
            <person name="Pangilinan J."/>
            <person name="Park H.-J."/>
            <person name="Ramirez L."/>
            <person name="Alfaro M."/>
            <person name="Sun H."/>
            <person name="Tritt A."/>
            <person name="Yoshinaga Y."/>
            <person name="Zwiers L.-H."/>
            <person name="Turgeon B."/>
            <person name="Goodwin S."/>
            <person name="Spatafora J."/>
            <person name="Crous P."/>
            <person name="Grigoriev I."/>
        </authorList>
    </citation>
    <scope>NUCLEOTIDE SEQUENCE</scope>
    <source>
        <strain evidence="7">ATCC 16933</strain>
    </source>
</reference>
<dbReference type="InterPro" id="IPR038718">
    <property type="entry name" value="SNF2-like_sf"/>
</dbReference>
<sequence length="970" mass="105952">MVLLKPFKPPLLSRRPSGSANSNASDASASKPERDDEAPSAAKRRRVDEESDGKADGDWVRRSKVVVRPASSSGFRKPLLGPANTGGVTTPSESEQRGEDGTPEGYYLVLWRKPTAKKHKTWDGDGVLAVSSGYAHLQDVSGRDLGKTTWNSPLLPGSTLSVGGKDVEVDAAISRADFMAGKPFLGGGTKITTPISTTKTSSANAKAFAPHKPLAPTKPLPSPSAPNTKATKSQFKDPLLNKTVMPRPTSSAVPQARHDPSAPGALVMKRPAVAPKGRQLVDVVVDPILSRQMREHQREGVKFLYECVMGMRPFAGEGAILADEMGLGKTLQTIALVWTLLKQNPVYEDGPVIKKALIVCPVTLINNWRKEFRKWLGLERIGVFVAEDKKTRLTDFTMGKSYNVMIVGYEKLRTIHEDLKKGAGVDIVIADEGHRLKTAQNKSALAIRALNTERRIILSGTPIQNDLSEFFVMVDFVNPGLLGKYATFKREFEGPILKSRQPGAHPKDVEKGRARSEELAALTGQFILRRTADILAKYLPPKTEYVVFCRPTSVQASVYRSVLSSPVFSAVLGSPEASLQLINILKKVCNSPSLLGRIPTESANSKENNTEDPSAQRTIATLLSSIPGSLLKSPGSSAKLQVLDSLLHHLRTSHPSDKIVLVSNYTATLDLLATLLTSLSYPFVRLDGSTSASKRHSTVEHFNRTPASSCFAFLLSAKAGGMGLNLVGASRLVLFDVDWNPSTDLQAMARIHRDGQRRACRIYRLVTAGALDEKIFQRQVAKRGLADEIVDAKANVAAFSREELRDLFRLDEGGGCRTHEALGCECGGSGVVPLDEEEEVFEKAAEDVERDTETIVPTSDRATDDEDFPDLSELLKNRPALVKANEVDMKEQERRIREQRSPATGSGGGKKGGKAKMRTLMQYTHLDASRIRGADEEELDIEALVDDEVLRDLLREDGNRIDFVFSKTWS</sequence>
<organism evidence="7 8">
    <name type="scientific">Lineolata rhizophorae</name>
    <dbReference type="NCBI Taxonomy" id="578093"/>
    <lineage>
        <taxon>Eukaryota</taxon>
        <taxon>Fungi</taxon>
        <taxon>Dikarya</taxon>
        <taxon>Ascomycota</taxon>
        <taxon>Pezizomycotina</taxon>
        <taxon>Dothideomycetes</taxon>
        <taxon>Dothideomycetes incertae sedis</taxon>
        <taxon>Lineolatales</taxon>
        <taxon>Lineolataceae</taxon>
        <taxon>Lineolata</taxon>
    </lineage>
</organism>
<evidence type="ECO:0000259" key="5">
    <source>
        <dbReference type="PROSITE" id="PS51192"/>
    </source>
</evidence>
<dbReference type="InterPro" id="IPR000330">
    <property type="entry name" value="SNF2_N"/>
</dbReference>
<feature type="region of interest" description="Disordered" evidence="4">
    <location>
        <begin position="887"/>
        <end position="916"/>
    </location>
</feature>
<dbReference type="InterPro" id="IPR050496">
    <property type="entry name" value="SNF2_RAD54_helicase_repair"/>
</dbReference>
<dbReference type="Gene3D" id="3.40.50.10810">
    <property type="entry name" value="Tandem AAA-ATPase domain"/>
    <property type="match status" value="1"/>
</dbReference>
<dbReference type="CDD" id="cd18793">
    <property type="entry name" value="SF2_C_SNF"/>
    <property type="match status" value="1"/>
</dbReference>
<gene>
    <name evidence="7" type="ORF">BDY21DRAFT_312519</name>
</gene>
<dbReference type="InterPro" id="IPR049730">
    <property type="entry name" value="SNF2/RAD54-like_C"/>
</dbReference>
<name>A0A6A6PDD5_9PEZI</name>
<keyword evidence="1" id="KW-0547">Nucleotide-binding</keyword>
<dbReference type="GO" id="GO:0016787">
    <property type="term" value="F:hydrolase activity"/>
    <property type="evidence" value="ECO:0007669"/>
    <property type="project" value="UniProtKB-KW"/>
</dbReference>
<dbReference type="CDD" id="cd18004">
    <property type="entry name" value="DEXHc_RAD54"/>
    <property type="match status" value="1"/>
</dbReference>
<evidence type="ECO:0000313" key="8">
    <source>
        <dbReference type="Proteomes" id="UP000799766"/>
    </source>
</evidence>
<dbReference type="GO" id="GO:0000724">
    <property type="term" value="P:double-strand break repair via homologous recombination"/>
    <property type="evidence" value="ECO:0007669"/>
    <property type="project" value="TreeGrafter"/>
</dbReference>
<evidence type="ECO:0000256" key="2">
    <source>
        <dbReference type="ARBA" id="ARBA00022801"/>
    </source>
</evidence>
<feature type="domain" description="Helicase C-terminal" evidence="6">
    <location>
        <begin position="642"/>
        <end position="797"/>
    </location>
</feature>
<dbReference type="PROSITE" id="PS51192">
    <property type="entry name" value="HELICASE_ATP_BIND_1"/>
    <property type="match status" value="1"/>
</dbReference>
<dbReference type="OrthoDB" id="413460at2759"/>
<keyword evidence="8" id="KW-1185">Reference proteome</keyword>
<feature type="compositionally biased region" description="Low complexity" evidence="4">
    <location>
        <begin position="17"/>
        <end position="30"/>
    </location>
</feature>
<keyword evidence="3" id="KW-0067">ATP-binding</keyword>
<dbReference type="Proteomes" id="UP000799766">
    <property type="component" value="Unassembled WGS sequence"/>
</dbReference>
<dbReference type="Gene3D" id="3.40.50.300">
    <property type="entry name" value="P-loop containing nucleotide triphosphate hydrolases"/>
    <property type="match status" value="1"/>
</dbReference>
<dbReference type="AlphaFoldDB" id="A0A6A6PDD5"/>
<protein>
    <submittedName>
        <fullName evidence="7">SNF2 family N-terminal domain-containing protein</fullName>
    </submittedName>
</protein>
<evidence type="ECO:0000313" key="7">
    <source>
        <dbReference type="EMBL" id="KAF2461809.1"/>
    </source>
</evidence>
<evidence type="ECO:0000256" key="4">
    <source>
        <dbReference type="SAM" id="MobiDB-lite"/>
    </source>
</evidence>
<dbReference type="InterPro" id="IPR014001">
    <property type="entry name" value="Helicase_ATP-bd"/>
</dbReference>
<dbReference type="SMART" id="SM00487">
    <property type="entry name" value="DEXDc"/>
    <property type="match status" value="1"/>
</dbReference>
<evidence type="ECO:0000259" key="6">
    <source>
        <dbReference type="PROSITE" id="PS51194"/>
    </source>
</evidence>
<feature type="region of interest" description="Disordered" evidence="4">
    <location>
        <begin position="210"/>
        <end position="236"/>
    </location>
</feature>
<evidence type="ECO:0000256" key="1">
    <source>
        <dbReference type="ARBA" id="ARBA00022741"/>
    </source>
</evidence>
<dbReference type="Pfam" id="PF00271">
    <property type="entry name" value="Helicase_C"/>
    <property type="match status" value="1"/>
</dbReference>